<sequence length="72" mass="8450">MQTFEDVWLRPIDVSSRQKCHNDVMAVTTIRGLRQLRQYGGYGSYDNTGVTAVRTIWRLWQLRQYGVTAEQQ</sequence>
<protein>
    <submittedName>
        <fullName evidence="1">2557_t:CDS:1</fullName>
    </submittedName>
</protein>
<keyword evidence="2" id="KW-1185">Reference proteome</keyword>
<organism evidence="1 2">
    <name type="scientific">Cetraspora pellucida</name>
    <dbReference type="NCBI Taxonomy" id="1433469"/>
    <lineage>
        <taxon>Eukaryota</taxon>
        <taxon>Fungi</taxon>
        <taxon>Fungi incertae sedis</taxon>
        <taxon>Mucoromycota</taxon>
        <taxon>Glomeromycotina</taxon>
        <taxon>Glomeromycetes</taxon>
        <taxon>Diversisporales</taxon>
        <taxon>Gigasporaceae</taxon>
        <taxon>Cetraspora</taxon>
    </lineage>
</organism>
<dbReference type="Proteomes" id="UP000789759">
    <property type="component" value="Unassembled WGS sequence"/>
</dbReference>
<gene>
    <name evidence="1" type="ORF">CPELLU_LOCUS13176</name>
</gene>
<comment type="caution">
    <text evidence="1">The sequence shown here is derived from an EMBL/GenBank/DDBJ whole genome shotgun (WGS) entry which is preliminary data.</text>
</comment>
<dbReference type="AlphaFoldDB" id="A0A9N9I982"/>
<name>A0A9N9I982_9GLOM</name>
<evidence type="ECO:0000313" key="1">
    <source>
        <dbReference type="EMBL" id="CAG8725871.1"/>
    </source>
</evidence>
<evidence type="ECO:0000313" key="2">
    <source>
        <dbReference type="Proteomes" id="UP000789759"/>
    </source>
</evidence>
<proteinExistence type="predicted"/>
<dbReference type="OrthoDB" id="10437648at2759"/>
<reference evidence="1" key="1">
    <citation type="submission" date="2021-06" db="EMBL/GenBank/DDBJ databases">
        <authorList>
            <person name="Kallberg Y."/>
            <person name="Tangrot J."/>
            <person name="Rosling A."/>
        </authorList>
    </citation>
    <scope>NUCLEOTIDE SEQUENCE</scope>
    <source>
        <strain evidence="1">FL966</strain>
    </source>
</reference>
<feature type="non-terminal residue" evidence="1">
    <location>
        <position position="72"/>
    </location>
</feature>
<accession>A0A9N9I982</accession>
<dbReference type="EMBL" id="CAJVQA010013654">
    <property type="protein sequence ID" value="CAG8725871.1"/>
    <property type="molecule type" value="Genomic_DNA"/>
</dbReference>